<feature type="compositionally biased region" description="Basic and acidic residues" evidence="1">
    <location>
        <begin position="210"/>
        <end position="223"/>
    </location>
</feature>
<keyword evidence="3" id="KW-1185">Reference proteome</keyword>
<name>A0AAV5K4U5_9ROSI</name>
<feature type="compositionally biased region" description="Low complexity" evidence="1">
    <location>
        <begin position="7"/>
        <end position="22"/>
    </location>
</feature>
<evidence type="ECO:0000313" key="2">
    <source>
        <dbReference type="EMBL" id="GKV18932.1"/>
    </source>
</evidence>
<dbReference type="InterPro" id="IPR012442">
    <property type="entry name" value="DUF1645_plant"/>
</dbReference>
<sequence>MQMQMQPSPLLSFSPTSPSFNSYSSEEMAAIAARVAEEFRAESGHPEFNSFHEYCDAPIPRQESDASEANTFHDYCDTSIPHEEDSTTVSGIYGSERQEDGDDVEDEDFEFAFVCGEPESSSITADEIFYNGQIRPIYPLFDTSLLAGISCDSSEAKPRSRRPQLRKLLTEEREAGAAAAAAATVGSCSSSEAEEFEGLAPETYCVWTPKDRRSQESSPERCGKSNSTGTSKRWRLGQLMRRSNSDGKNTLVFLSPSRRDKGTGGGDHDGNGGDRDRNGGEKRKSILPEKQDFLGFFFNVNGLSRNLHPF</sequence>
<comment type="caution">
    <text evidence="2">The sequence shown here is derived from an EMBL/GenBank/DDBJ whole genome shotgun (WGS) entry which is preliminary data.</text>
</comment>
<proteinExistence type="predicted"/>
<dbReference type="Pfam" id="PF07816">
    <property type="entry name" value="DUF1645"/>
    <property type="match status" value="1"/>
</dbReference>
<reference evidence="2 3" key="1">
    <citation type="journal article" date="2021" name="Commun. Biol.">
        <title>The genome of Shorea leprosula (Dipterocarpaceae) highlights the ecological relevance of drought in aseasonal tropical rainforests.</title>
        <authorList>
            <person name="Ng K.K.S."/>
            <person name="Kobayashi M.J."/>
            <person name="Fawcett J.A."/>
            <person name="Hatakeyama M."/>
            <person name="Paape T."/>
            <person name="Ng C.H."/>
            <person name="Ang C.C."/>
            <person name="Tnah L.H."/>
            <person name="Lee C.T."/>
            <person name="Nishiyama T."/>
            <person name="Sese J."/>
            <person name="O'Brien M.J."/>
            <person name="Copetti D."/>
            <person name="Mohd Noor M.I."/>
            <person name="Ong R.C."/>
            <person name="Putra M."/>
            <person name="Sireger I.Z."/>
            <person name="Indrioko S."/>
            <person name="Kosugi Y."/>
            <person name="Izuno A."/>
            <person name="Isagi Y."/>
            <person name="Lee S.L."/>
            <person name="Shimizu K.K."/>
        </authorList>
    </citation>
    <scope>NUCLEOTIDE SEQUENCE [LARGE SCALE GENOMIC DNA]</scope>
    <source>
        <strain evidence="2">214</strain>
    </source>
</reference>
<dbReference type="EMBL" id="BPVZ01000051">
    <property type="protein sequence ID" value="GKV18932.1"/>
    <property type="molecule type" value="Genomic_DNA"/>
</dbReference>
<dbReference type="PANTHER" id="PTHR33095:SF127">
    <property type="entry name" value="OS05G0578100 PROTEIN"/>
    <property type="match status" value="1"/>
</dbReference>
<feature type="region of interest" description="Disordered" evidence="1">
    <location>
        <begin position="78"/>
        <end position="102"/>
    </location>
</feature>
<evidence type="ECO:0000313" key="3">
    <source>
        <dbReference type="Proteomes" id="UP001054252"/>
    </source>
</evidence>
<evidence type="ECO:0000256" key="1">
    <source>
        <dbReference type="SAM" id="MobiDB-lite"/>
    </source>
</evidence>
<accession>A0AAV5K4U5</accession>
<organism evidence="2 3">
    <name type="scientific">Rubroshorea leprosula</name>
    <dbReference type="NCBI Taxonomy" id="152421"/>
    <lineage>
        <taxon>Eukaryota</taxon>
        <taxon>Viridiplantae</taxon>
        <taxon>Streptophyta</taxon>
        <taxon>Embryophyta</taxon>
        <taxon>Tracheophyta</taxon>
        <taxon>Spermatophyta</taxon>
        <taxon>Magnoliopsida</taxon>
        <taxon>eudicotyledons</taxon>
        <taxon>Gunneridae</taxon>
        <taxon>Pentapetalae</taxon>
        <taxon>rosids</taxon>
        <taxon>malvids</taxon>
        <taxon>Malvales</taxon>
        <taxon>Dipterocarpaceae</taxon>
        <taxon>Rubroshorea</taxon>
    </lineage>
</organism>
<feature type="compositionally biased region" description="Basic and acidic residues" evidence="1">
    <location>
        <begin position="257"/>
        <end position="287"/>
    </location>
</feature>
<feature type="region of interest" description="Disordered" evidence="1">
    <location>
        <begin position="210"/>
        <end position="287"/>
    </location>
</feature>
<dbReference type="Proteomes" id="UP001054252">
    <property type="component" value="Unassembled WGS sequence"/>
</dbReference>
<protein>
    <submittedName>
        <fullName evidence="2">Uncharacterized protein</fullName>
    </submittedName>
</protein>
<dbReference type="PANTHER" id="PTHR33095">
    <property type="entry name" value="OS07G0619500 PROTEIN"/>
    <property type="match status" value="1"/>
</dbReference>
<dbReference type="AlphaFoldDB" id="A0AAV5K4U5"/>
<feature type="region of interest" description="Disordered" evidence="1">
    <location>
        <begin position="1"/>
        <end position="22"/>
    </location>
</feature>
<gene>
    <name evidence="2" type="ORF">SLEP1_g29247</name>
</gene>